<dbReference type="InterPro" id="IPR011008">
    <property type="entry name" value="Dimeric_a/b-barrel"/>
</dbReference>
<sequence length="93" mass="10576">MSTVTVFGFISIPETDLEAVLQALPEHIKLTLAEPGCLTFSVSPSSIDPRRYEVYEEFVDQQAFDYHQQRTLASEWAKVSKNVSRFYQGTVDD</sequence>
<dbReference type="Pfam" id="PF03992">
    <property type="entry name" value="ABM"/>
    <property type="match status" value="1"/>
</dbReference>
<feature type="domain" description="ABM" evidence="1">
    <location>
        <begin position="4"/>
        <end position="92"/>
    </location>
</feature>
<keyword evidence="3" id="KW-1185">Reference proteome</keyword>
<proteinExistence type="predicted"/>
<keyword evidence="2" id="KW-0378">Hydrolase</keyword>
<dbReference type="AlphaFoldDB" id="B8CUA6"/>
<protein>
    <submittedName>
        <fullName evidence="2">Arginase/agmatinase/formimionoglutamate hydrolase</fullName>
    </submittedName>
</protein>
<gene>
    <name evidence="2" type="ordered locus">swp_4311</name>
</gene>
<dbReference type="GO" id="GO:0016787">
    <property type="term" value="F:hydrolase activity"/>
    <property type="evidence" value="ECO:0007669"/>
    <property type="project" value="UniProtKB-KW"/>
</dbReference>
<dbReference type="PROSITE" id="PS51725">
    <property type="entry name" value="ABM"/>
    <property type="match status" value="1"/>
</dbReference>
<dbReference type="HOGENOM" id="CLU_131496_13_2_6"/>
<accession>B8CUA6</accession>
<dbReference type="Proteomes" id="UP000000753">
    <property type="component" value="Chromosome"/>
</dbReference>
<dbReference type="RefSeq" id="WP_020914297.1">
    <property type="nucleotide sequence ID" value="NC_011566.1"/>
</dbReference>
<evidence type="ECO:0000313" key="2">
    <source>
        <dbReference type="EMBL" id="ACJ30962.1"/>
    </source>
</evidence>
<dbReference type="SUPFAM" id="SSF54909">
    <property type="entry name" value="Dimeric alpha+beta barrel"/>
    <property type="match status" value="1"/>
</dbReference>
<dbReference type="eggNOG" id="COG1359">
    <property type="taxonomic scope" value="Bacteria"/>
</dbReference>
<evidence type="ECO:0000313" key="3">
    <source>
        <dbReference type="Proteomes" id="UP000000753"/>
    </source>
</evidence>
<organism evidence="2 3">
    <name type="scientific">Shewanella piezotolerans (strain WP3 / JCM 13877)</name>
    <dbReference type="NCBI Taxonomy" id="225849"/>
    <lineage>
        <taxon>Bacteria</taxon>
        <taxon>Pseudomonadati</taxon>
        <taxon>Pseudomonadota</taxon>
        <taxon>Gammaproteobacteria</taxon>
        <taxon>Alteromonadales</taxon>
        <taxon>Shewanellaceae</taxon>
        <taxon>Shewanella</taxon>
    </lineage>
</organism>
<reference evidence="2 3" key="1">
    <citation type="journal article" date="2008" name="PLoS ONE">
        <title>Environmental adaptation: genomic analysis of the piezotolerant and psychrotolerant deep-sea iron reducing bacterium Shewanella piezotolerans WP3.</title>
        <authorList>
            <person name="Wang F."/>
            <person name="Wang J."/>
            <person name="Jian H."/>
            <person name="Zhang B."/>
            <person name="Li S."/>
            <person name="Wang F."/>
            <person name="Zeng X."/>
            <person name="Gao L."/>
            <person name="Bartlett D.H."/>
            <person name="Yu J."/>
            <person name="Hu S."/>
            <person name="Xiao X."/>
        </authorList>
    </citation>
    <scope>NUCLEOTIDE SEQUENCE [LARGE SCALE GENOMIC DNA]</scope>
    <source>
        <strain evidence="3">WP3 / JCM 13877</strain>
    </source>
</reference>
<evidence type="ECO:0000259" key="1">
    <source>
        <dbReference type="PROSITE" id="PS51725"/>
    </source>
</evidence>
<dbReference type="InterPro" id="IPR007138">
    <property type="entry name" value="ABM_dom"/>
</dbReference>
<dbReference type="KEGG" id="swp:swp_4311"/>
<dbReference type="EMBL" id="CP000472">
    <property type="protein sequence ID" value="ACJ30962.1"/>
    <property type="molecule type" value="Genomic_DNA"/>
</dbReference>
<dbReference type="Gene3D" id="3.30.70.100">
    <property type="match status" value="1"/>
</dbReference>
<dbReference type="OrthoDB" id="9812192at2"/>
<name>B8CUA6_SHEPW</name>